<keyword evidence="4" id="KW-0862">Zinc</keyword>
<evidence type="ECO:0000256" key="2">
    <source>
        <dbReference type="ARBA" id="ARBA00001947"/>
    </source>
</evidence>
<reference evidence="8 9" key="1">
    <citation type="journal article" date="2025" name="Microbiol. Resour. Announc.">
        <title>Draft genome sequences for Neonectria magnoliae and Neonectria punicea, canker pathogens of Liriodendron tulipifera and Acer saccharum in West Virginia.</title>
        <authorList>
            <person name="Petronek H.M."/>
            <person name="Kasson M.T."/>
            <person name="Metheny A.M."/>
            <person name="Stauder C.M."/>
            <person name="Lovett B."/>
            <person name="Lynch S.C."/>
            <person name="Garnas J.R."/>
            <person name="Kasson L.R."/>
            <person name="Stajich J.E."/>
        </authorList>
    </citation>
    <scope>NUCLEOTIDE SEQUENCE [LARGE SCALE GENOMIC DNA]</scope>
    <source>
        <strain evidence="8 9">NRRL 64653</strain>
    </source>
</reference>
<evidence type="ECO:0000259" key="7">
    <source>
        <dbReference type="Pfam" id="PF07687"/>
    </source>
</evidence>
<comment type="cofactor">
    <cofactor evidence="1">
        <name>Co(2+)</name>
        <dbReference type="ChEBI" id="CHEBI:48828"/>
    </cofactor>
</comment>
<dbReference type="InterPro" id="IPR002933">
    <property type="entry name" value="Peptidase_M20"/>
</dbReference>
<comment type="cofactor">
    <cofactor evidence="2">
        <name>Zn(2+)</name>
        <dbReference type="ChEBI" id="CHEBI:29105"/>
    </cofactor>
</comment>
<name>A0ABR1GLR0_9HYPO</name>
<dbReference type="InterPro" id="IPR036264">
    <property type="entry name" value="Bact_exopeptidase_dim_dom"/>
</dbReference>
<dbReference type="SUPFAM" id="SSF53187">
    <property type="entry name" value="Zn-dependent exopeptidases"/>
    <property type="match status" value="1"/>
</dbReference>
<evidence type="ECO:0000256" key="3">
    <source>
        <dbReference type="ARBA" id="ARBA00006247"/>
    </source>
</evidence>
<dbReference type="SUPFAM" id="SSF55031">
    <property type="entry name" value="Bacterial exopeptidase dimerisation domain"/>
    <property type="match status" value="1"/>
</dbReference>
<dbReference type="InterPro" id="IPR036052">
    <property type="entry name" value="TrpB-like_PALP_sf"/>
</dbReference>
<gene>
    <name evidence="8" type="ORF">QQX98_011517</name>
</gene>
<evidence type="ECO:0000256" key="4">
    <source>
        <dbReference type="ARBA" id="ARBA00022833"/>
    </source>
</evidence>
<keyword evidence="9" id="KW-1185">Reference proteome</keyword>
<dbReference type="PANTHER" id="PTHR42937">
    <property type="match status" value="1"/>
</dbReference>
<proteinExistence type="inferred from homology"/>
<protein>
    <recommendedName>
        <fullName evidence="10">Succinyl-diaminopimelate desuccinylase</fullName>
    </recommendedName>
</protein>
<dbReference type="InterPro" id="IPR001926">
    <property type="entry name" value="TrpB-like_PALP"/>
</dbReference>
<dbReference type="Gene3D" id="3.30.70.360">
    <property type="match status" value="1"/>
</dbReference>
<evidence type="ECO:0008006" key="10">
    <source>
        <dbReference type="Google" id="ProtNLM"/>
    </source>
</evidence>
<feature type="domain" description="Tryptophan synthase beta chain-like PALP" evidence="6">
    <location>
        <begin position="35"/>
        <end position="344"/>
    </location>
</feature>
<sequence length="730" mass="78027">MRPVYFNPAARTWTAPPPSDEAIVDKFHKQMPNYMPTELVRLEEGFGVGAVYLKNEGNRFGLPSFKILGASWGTFRAIVQRLGLPADSDIETVKKAIGSHKISLYAATDGNHGRAVARMGAIFSIPAEIHVPATMDAATIELMRSEGATIVVSSGTYDEAVQEAYSASKPGGILIQDFAFDDYQDFPQWIVDGYLTMMREIDQQLGPVDLVIAPVGVGSFAQAVVSHFKRGDTAVMTVEPDTAACMWKSFRRGKLTTELTTPTIMTGLDCGTPSSIAWPILEAGVDASVTVSDFESHEASLYLESLGISAGPCGAAPLAALRRLTAADKSALGLGENSVVVLLCTERNREYTVPVSVSSDDPAVLAQTLIQINSANPSLGSVPGPGETAIARYIIGWLEHRDIETHWIEPTKGRPSVVGVVRGSGGGKSLLLNGHIDTVSGCDLGGKVVDGKLYGRGAADMKGGVAAVMIALANAKKLGLRGDVIFTGVADEENGSIGTQDVLEAGWRADAAIVTEPTDLNIIHAHKGFVWLDVTVFGEAAHGSRADLGIDAITKAGYFLVELDRHAQRLLDGPADSTGPGTIHASIIKGGEELSSYPARCTISLERRTIAGETPEMIEKEVRDILDKLSREHKFKADVKVTFSRSPFKLPLDDPFTTFVSKMVGEALGKANVIGAPYWTDCALLAEKDIPSLLWGPKGEGLHADEEWVEVESVNQVAEVLTKIAREFCG</sequence>
<dbReference type="SUPFAM" id="SSF53686">
    <property type="entry name" value="Tryptophan synthase beta subunit-like PLP-dependent enzymes"/>
    <property type="match status" value="1"/>
</dbReference>
<evidence type="ECO:0000313" key="9">
    <source>
        <dbReference type="Proteomes" id="UP001498476"/>
    </source>
</evidence>
<feature type="domain" description="Peptidase M20 dimerisation" evidence="7">
    <location>
        <begin position="525"/>
        <end position="633"/>
    </location>
</feature>
<evidence type="ECO:0000256" key="5">
    <source>
        <dbReference type="ARBA" id="ARBA00023285"/>
    </source>
</evidence>
<dbReference type="EMBL" id="JAZAVJ010000286">
    <property type="protein sequence ID" value="KAK7402728.1"/>
    <property type="molecule type" value="Genomic_DNA"/>
</dbReference>
<dbReference type="Pfam" id="PF07687">
    <property type="entry name" value="M20_dimer"/>
    <property type="match status" value="1"/>
</dbReference>
<comment type="similarity">
    <text evidence="3">Belongs to the peptidase M20A family.</text>
</comment>
<dbReference type="InterPro" id="IPR011650">
    <property type="entry name" value="Peptidase_M20_dimer"/>
</dbReference>
<organism evidence="8 9">
    <name type="scientific">Neonectria punicea</name>
    <dbReference type="NCBI Taxonomy" id="979145"/>
    <lineage>
        <taxon>Eukaryota</taxon>
        <taxon>Fungi</taxon>
        <taxon>Dikarya</taxon>
        <taxon>Ascomycota</taxon>
        <taxon>Pezizomycotina</taxon>
        <taxon>Sordariomycetes</taxon>
        <taxon>Hypocreomycetidae</taxon>
        <taxon>Hypocreales</taxon>
        <taxon>Nectriaceae</taxon>
        <taxon>Neonectria</taxon>
    </lineage>
</organism>
<dbReference type="Gene3D" id="3.40.50.1100">
    <property type="match status" value="3"/>
</dbReference>
<dbReference type="InterPro" id="IPR010182">
    <property type="entry name" value="ArgE/DapE"/>
</dbReference>
<evidence type="ECO:0000313" key="8">
    <source>
        <dbReference type="EMBL" id="KAK7402728.1"/>
    </source>
</evidence>
<evidence type="ECO:0000256" key="1">
    <source>
        <dbReference type="ARBA" id="ARBA00001941"/>
    </source>
</evidence>
<evidence type="ECO:0000259" key="6">
    <source>
        <dbReference type="Pfam" id="PF00291"/>
    </source>
</evidence>
<dbReference type="NCBIfam" id="TIGR01910">
    <property type="entry name" value="DapE-ArgE"/>
    <property type="match status" value="1"/>
</dbReference>
<keyword evidence="5" id="KW-0170">Cobalt</keyword>
<dbReference type="PANTHER" id="PTHR42937:SF1">
    <property type="entry name" value="DIAMINOPROPIONATE AMMONIA-LYASE"/>
    <property type="match status" value="1"/>
</dbReference>
<dbReference type="Gene3D" id="3.40.630.10">
    <property type="entry name" value="Zn peptidases"/>
    <property type="match status" value="1"/>
</dbReference>
<dbReference type="Pfam" id="PF01546">
    <property type="entry name" value="Peptidase_M20"/>
    <property type="match status" value="1"/>
</dbReference>
<dbReference type="Proteomes" id="UP001498476">
    <property type="component" value="Unassembled WGS sequence"/>
</dbReference>
<comment type="caution">
    <text evidence="8">The sequence shown here is derived from an EMBL/GenBank/DDBJ whole genome shotgun (WGS) entry which is preliminary data.</text>
</comment>
<accession>A0ABR1GLR0</accession>
<dbReference type="Pfam" id="PF00291">
    <property type="entry name" value="PALP"/>
    <property type="match status" value="1"/>
</dbReference>